<dbReference type="PROSITE" id="PS50995">
    <property type="entry name" value="HTH_MARR_2"/>
    <property type="match status" value="1"/>
</dbReference>
<name>A0A919G249_9ACTN</name>
<organism evidence="3 4">
    <name type="scientific">Kitasatospora indigofera</name>
    <dbReference type="NCBI Taxonomy" id="67307"/>
    <lineage>
        <taxon>Bacteria</taxon>
        <taxon>Bacillati</taxon>
        <taxon>Actinomycetota</taxon>
        <taxon>Actinomycetes</taxon>
        <taxon>Kitasatosporales</taxon>
        <taxon>Streptomycetaceae</taxon>
        <taxon>Kitasatospora</taxon>
    </lineage>
</organism>
<feature type="region of interest" description="Disordered" evidence="1">
    <location>
        <begin position="192"/>
        <end position="229"/>
    </location>
</feature>
<dbReference type="PANTHER" id="PTHR33164">
    <property type="entry name" value="TRANSCRIPTIONAL REGULATOR, MARR FAMILY"/>
    <property type="match status" value="1"/>
</dbReference>
<evidence type="ECO:0000313" key="3">
    <source>
        <dbReference type="EMBL" id="GHH76244.1"/>
    </source>
</evidence>
<feature type="region of interest" description="Disordered" evidence="1">
    <location>
        <begin position="71"/>
        <end position="92"/>
    </location>
</feature>
<comment type="caution">
    <text evidence="3">The sequence shown here is derived from an EMBL/GenBank/DDBJ whole genome shotgun (WGS) entry which is preliminary data.</text>
</comment>
<protein>
    <submittedName>
        <fullName evidence="3">MarR family transcriptional regulator</fullName>
    </submittedName>
</protein>
<dbReference type="GO" id="GO:0003700">
    <property type="term" value="F:DNA-binding transcription factor activity"/>
    <property type="evidence" value="ECO:0007669"/>
    <property type="project" value="InterPro"/>
</dbReference>
<reference evidence="3" key="2">
    <citation type="submission" date="2020-09" db="EMBL/GenBank/DDBJ databases">
        <authorList>
            <person name="Sun Q."/>
            <person name="Ohkuma M."/>
        </authorList>
    </citation>
    <scope>NUCLEOTIDE SEQUENCE</scope>
    <source>
        <strain evidence="3">JCM 4646</strain>
    </source>
</reference>
<dbReference type="SUPFAM" id="SSF46785">
    <property type="entry name" value="Winged helix' DNA-binding domain"/>
    <property type="match status" value="1"/>
</dbReference>
<dbReference type="GeneID" id="95355089"/>
<dbReference type="Gene3D" id="1.10.10.10">
    <property type="entry name" value="Winged helix-like DNA-binding domain superfamily/Winged helix DNA-binding domain"/>
    <property type="match status" value="1"/>
</dbReference>
<dbReference type="InterPro" id="IPR000835">
    <property type="entry name" value="HTH_MarR-typ"/>
</dbReference>
<feature type="compositionally biased region" description="Basic and acidic residues" evidence="1">
    <location>
        <begin position="192"/>
        <end position="207"/>
    </location>
</feature>
<dbReference type="InterPro" id="IPR039422">
    <property type="entry name" value="MarR/SlyA-like"/>
</dbReference>
<evidence type="ECO:0000259" key="2">
    <source>
        <dbReference type="PROSITE" id="PS50995"/>
    </source>
</evidence>
<evidence type="ECO:0000313" key="4">
    <source>
        <dbReference type="Proteomes" id="UP000617734"/>
    </source>
</evidence>
<feature type="compositionally biased region" description="Basic and acidic residues" evidence="1">
    <location>
        <begin position="17"/>
        <end position="26"/>
    </location>
</feature>
<gene>
    <name evidence="3" type="ORF">GCM10018781_47110</name>
</gene>
<dbReference type="PANTHER" id="PTHR33164:SF106">
    <property type="entry name" value="TRANSCRIPTIONAL REGULATORY PROTEIN"/>
    <property type="match status" value="1"/>
</dbReference>
<dbReference type="Pfam" id="PF12802">
    <property type="entry name" value="MarR_2"/>
    <property type="match status" value="1"/>
</dbReference>
<dbReference type="InterPro" id="IPR036388">
    <property type="entry name" value="WH-like_DNA-bd_sf"/>
</dbReference>
<evidence type="ECO:0000256" key="1">
    <source>
        <dbReference type="SAM" id="MobiDB-lite"/>
    </source>
</evidence>
<dbReference type="AlphaFoldDB" id="A0A919G249"/>
<dbReference type="Proteomes" id="UP000617734">
    <property type="component" value="Unassembled WGS sequence"/>
</dbReference>
<feature type="region of interest" description="Disordered" evidence="1">
    <location>
        <begin position="1"/>
        <end position="26"/>
    </location>
</feature>
<feature type="domain" description="HTH marR-type" evidence="2">
    <location>
        <begin position="27"/>
        <end position="184"/>
    </location>
</feature>
<accession>A0A919G249</accession>
<keyword evidence="4" id="KW-1185">Reference proteome</keyword>
<dbReference type="EMBL" id="BNBO01000028">
    <property type="protein sequence ID" value="GHH76244.1"/>
    <property type="molecule type" value="Genomic_DNA"/>
</dbReference>
<dbReference type="InterPro" id="IPR036390">
    <property type="entry name" value="WH_DNA-bd_sf"/>
</dbReference>
<reference evidence="3" key="1">
    <citation type="journal article" date="2014" name="Int. J. Syst. Evol. Microbiol.">
        <title>Complete genome sequence of Corynebacterium casei LMG S-19264T (=DSM 44701T), isolated from a smear-ripened cheese.</title>
        <authorList>
            <consortium name="US DOE Joint Genome Institute (JGI-PGF)"/>
            <person name="Walter F."/>
            <person name="Albersmeier A."/>
            <person name="Kalinowski J."/>
            <person name="Ruckert C."/>
        </authorList>
    </citation>
    <scope>NUCLEOTIDE SEQUENCE</scope>
    <source>
        <strain evidence="3">JCM 4646</strain>
    </source>
</reference>
<proteinExistence type="predicted"/>
<dbReference type="SMART" id="SM00347">
    <property type="entry name" value="HTH_MARR"/>
    <property type="match status" value="1"/>
</dbReference>
<dbReference type="RefSeq" id="WP_229927684.1">
    <property type="nucleotide sequence ID" value="NZ_BNBO01000028.1"/>
</dbReference>
<sequence>MTLPQQHAPVPGPETSGEDRGDPQIERRELGRLLQGLASEMNLLGHDFAASQGLHATDVQALLAVMRGAGPGGSGTAGTEPGARSGTGPDAEAAAVTPGLLREELGITSGAVTAVLDRLERAGHVHRSRDSADRRQVRVHYNPGASRIATAWFTPVAERTDIVRADFTPAELRVVARFLGRMTEELAALRQERRTGAEARPDVRAEARTGAPAEARSDVRPDAGPDAAG</sequence>
<dbReference type="GO" id="GO:0006950">
    <property type="term" value="P:response to stress"/>
    <property type="evidence" value="ECO:0007669"/>
    <property type="project" value="TreeGrafter"/>
</dbReference>